<accession>A0ABV5CAD0</accession>
<dbReference type="PANTHER" id="PTHR42738">
    <property type="entry name" value="HYDROXYMETHYLGLUTARYL-COA LYASE"/>
    <property type="match status" value="1"/>
</dbReference>
<dbReference type="SUPFAM" id="SSF51569">
    <property type="entry name" value="Aldolase"/>
    <property type="match status" value="1"/>
</dbReference>
<sequence>MVKITECPRDAMQGIKDFIPTDIKATYINLLLRVGFSRIDFGSFVSHKAMPQMSDTADLVGKLDLSNTNSSLLAIIANLRGAKDAVDFDEISVLGFPFSVSETFQLKNTNSTITESLLRVEEISELCHQKSKIPLVYLSMGFGNPYGDEWDVEVILNYTNQLVSLGIKEFVLADTVGIASVEKINDLYPHLKTEFPQCNWGIHLHSTPDTAYEKAKAAIAVGCDQIDSALRGFGGCPMASDDLTGNLATETLLTALEATKTSHDVIDMNAWKEALNYSNKVFAN</sequence>
<organism evidence="5 6">
    <name type="scientific">Albibacterium profundi</name>
    <dbReference type="NCBI Taxonomy" id="3134906"/>
    <lineage>
        <taxon>Bacteria</taxon>
        <taxon>Pseudomonadati</taxon>
        <taxon>Bacteroidota</taxon>
        <taxon>Sphingobacteriia</taxon>
        <taxon>Sphingobacteriales</taxon>
        <taxon>Sphingobacteriaceae</taxon>
        <taxon>Albibacterium</taxon>
    </lineage>
</organism>
<dbReference type="Gene3D" id="3.20.20.70">
    <property type="entry name" value="Aldolase class I"/>
    <property type="match status" value="1"/>
</dbReference>
<feature type="domain" description="Pyruvate carboxyltransferase" evidence="4">
    <location>
        <begin position="1"/>
        <end position="269"/>
    </location>
</feature>
<proteinExistence type="inferred from homology"/>
<dbReference type="InterPro" id="IPR000891">
    <property type="entry name" value="PYR_CT"/>
</dbReference>
<evidence type="ECO:0000259" key="4">
    <source>
        <dbReference type="PROSITE" id="PS50991"/>
    </source>
</evidence>
<evidence type="ECO:0000256" key="3">
    <source>
        <dbReference type="ARBA" id="ARBA00023239"/>
    </source>
</evidence>
<dbReference type="GO" id="GO:0016829">
    <property type="term" value="F:lyase activity"/>
    <property type="evidence" value="ECO:0007669"/>
    <property type="project" value="UniProtKB-KW"/>
</dbReference>
<protein>
    <submittedName>
        <fullName evidence="5">Hydroxymethylglutaryl-CoA lyase</fullName>
    </submittedName>
</protein>
<dbReference type="Proteomes" id="UP001580928">
    <property type="component" value="Unassembled WGS sequence"/>
</dbReference>
<keyword evidence="6" id="KW-1185">Reference proteome</keyword>
<dbReference type="EMBL" id="JBBVGT010000001">
    <property type="protein sequence ID" value="MFB5944370.1"/>
    <property type="molecule type" value="Genomic_DNA"/>
</dbReference>
<reference evidence="5 6" key="1">
    <citation type="submission" date="2024-04" db="EMBL/GenBank/DDBJ databases">
        <title>Albibacterium profundi sp. nov., isolated from sediment of the Challenger Deep of Mariana Trench.</title>
        <authorList>
            <person name="Wang Y."/>
        </authorList>
    </citation>
    <scope>NUCLEOTIDE SEQUENCE [LARGE SCALE GENOMIC DNA]</scope>
    <source>
        <strain evidence="5 6">RHL897</strain>
    </source>
</reference>
<dbReference type="InterPro" id="IPR043594">
    <property type="entry name" value="HMGL"/>
</dbReference>
<keyword evidence="2" id="KW-0479">Metal-binding</keyword>
<evidence type="ECO:0000313" key="6">
    <source>
        <dbReference type="Proteomes" id="UP001580928"/>
    </source>
</evidence>
<comment type="caution">
    <text evidence="5">The sequence shown here is derived from an EMBL/GenBank/DDBJ whole genome shotgun (WGS) entry which is preliminary data.</text>
</comment>
<evidence type="ECO:0000256" key="1">
    <source>
        <dbReference type="ARBA" id="ARBA00009405"/>
    </source>
</evidence>
<name>A0ABV5CAD0_9SPHI</name>
<dbReference type="PANTHER" id="PTHR42738:SF7">
    <property type="entry name" value="HYDROXYMETHYLGLUTARYL-COA LYASE"/>
    <property type="match status" value="1"/>
</dbReference>
<dbReference type="InterPro" id="IPR013785">
    <property type="entry name" value="Aldolase_TIM"/>
</dbReference>
<gene>
    <name evidence="5" type="ORF">WKR92_00850</name>
</gene>
<evidence type="ECO:0000256" key="2">
    <source>
        <dbReference type="ARBA" id="ARBA00022723"/>
    </source>
</evidence>
<keyword evidence="3 5" id="KW-0456">Lyase</keyword>
<evidence type="ECO:0000313" key="5">
    <source>
        <dbReference type="EMBL" id="MFB5944370.1"/>
    </source>
</evidence>
<dbReference type="PROSITE" id="PS50991">
    <property type="entry name" value="PYR_CT"/>
    <property type="match status" value="1"/>
</dbReference>
<dbReference type="Pfam" id="PF00682">
    <property type="entry name" value="HMGL-like"/>
    <property type="match status" value="1"/>
</dbReference>
<dbReference type="RefSeq" id="WP_375555952.1">
    <property type="nucleotide sequence ID" value="NZ_JBBVGT010000001.1"/>
</dbReference>
<comment type="similarity">
    <text evidence="1">Belongs to the HMG-CoA lyase family.</text>
</comment>